<keyword evidence="11" id="KW-1185">Reference proteome</keyword>
<dbReference type="InterPro" id="IPR036315">
    <property type="entry name" value="BRCA2_hlx_sf"/>
</dbReference>
<keyword evidence="4" id="KW-0233">DNA recombination</keyword>
<feature type="compositionally biased region" description="Low complexity" evidence="6">
    <location>
        <begin position="405"/>
        <end position="421"/>
    </location>
</feature>
<dbReference type="SUPFAM" id="SSF50249">
    <property type="entry name" value="Nucleic acid-binding proteins"/>
    <property type="match status" value="3"/>
</dbReference>
<dbReference type="Pfam" id="PF00634">
    <property type="entry name" value="BRCA2"/>
    <property type="match status" value="6"/>
</dbReference>
<feature type="compositionally biased region" description="Low complexity" evidence="6">
    <location>
        <begin position="363"/>
        <end position="378"/>
    </location>
</feature>
<feature type="region of interest" description="Disordered" evidence="6">
    <location>
        <begin position="1198"/>
        <end position="1222"/>
    </location>
</feature>
<evidence type="ECO:0000256" key="2">
    <source>
        <dbReference type="ARBA" id="ARBA00022763"/>
    </source>
</evidence>
<feature type="region of interest" description="Disordered" evidence="6">
    <location>
        <begin position="1322"/>
        <end position="1346"/>
    </location>
</feature>
<accession>A0A7J7JQE9</accession>
<dbReference type="InterPro" id="IPR002093">
    <property type="entry name" value="BRCA2_repeat"/>
</dbReference>
<dbReference type="InterPro" id="IPR015187">
    <property type="entry name" value="BRCA2_OB_1"/>
</dbReference>
<dbReference type="GO" id="GO:0006355">
    <property type="term" value="P:regulation of DNA-templated transcription"/>
    <property type="evidence" value="ECO:0007669"/>
    <property type="project" value="TreeGrafter"/>
</dbReference>
<dbReference type="PROSITE" id="PS50138">
    <property type="entry name" value="BRCA2_REPEAT"/>
    <property type="match status" value="8"/>
</dbReference>
<name>A0A7J7JQE9_BUGNE</name>
<keyword evidence="1" id="KW-0677">Repeat</keyword>
<dbReference type="InterPro" id="IPR015525">
    <property type="entry name" value="BRCA2"/>
</dbReference>
<feature type="compositionally biased region" description="Basic and acidic residues" evidence="6">
    <location>
        <begin position="474"/>
        <end position="488"/>
    </location>
</feature>
<sequence length="2174" mass="238369">MEWLFETEFDKTPSCKKVTSTPCTKGKSKTPHITFPSNITPVAVKQLFQLTGSRHLDQYTWTSSLATNSCLEESDVASYADTSDSKYMIKPEEESLSLFSSWVDEPGSDSMKDDCGAKSIDPLSPVRPSRDSLSDLLKTPPSFRLRPKSFNVPKKRKLVSDGPPDDILFGLVDQPATNCKETSTHRSSELKLADEETGAMLDDSLEEFVDIESGSVTAATAATSIAGSVLADNREMNTPLATPTKHTPRHQPAFYHCNSNKGTTTPRSSDKDGATPSSRAPTISCFKPVRPVREGISSRRVGFFYPSSISESVPKESADVNSKAVTDESQETFRPRKIAKFSTPSKPVNQSSVADVNDSAYRSQTPSTSSTSPNQDTTAVSRDGDASSNSNDDEIKSKQVMNQDQSLLKSTSNNSSSGDLQSDTLSFSSSFDLTVTECNEVNSDSPCPKVGLWESLAPGSLSSIDEAEVSNSIPEKDHSIQQSPKSDELHTKISATEPSGETIPVSNFCTEGSQSTQCFNAAVQLNEKPTNCLIGNSDHCGATLETEKSTRLLTNSTLDVPCSNVSRFSPEDTIVLNSRKPDGKPELLPFKELNSDGLKLEGEDVTTDTAFDDTRAHMVDHLGETLISDNQQVDIHVSQSVSHSSEIVSENTDVTETVRPNTCYQLDENQEFSAPDLGPNLKVIEAKGEPILPSSFGEELTNSSQVQSMVVQEPQIIKPTCDSNVGGAENDASDISPAINEPVKALHSELSSSGNYHVPDNTSLGLAESSSSSVKKNSTLDKFKSNQNLCPQTNNLVTRFNNSCDSKFNTCNTSPEYAEMMLDKENSDFSGSFSERKSCGSLNGAHAVGFCTASGSKINVSNTSLNFAKNMLDETVPRKLEKAEHSEQRKPSVAFSTASGKNINVSNASLQSVKAVFDETKLVVISNSTNNSNDESSKTPSIGFSTASGSKIKVSNTSLSFAKDMFEETKVKPAKAPLTVTSKKSRLDPTIDGNLKLDKFPVGFSTASGAKINISNTSLSYAKNMFEETEAKKDELPKPNIAEGLLFDHKVNENIKPPVGFSTAGGSKINVSNTSLDYAKNMFEETRVNEDDVPLPMICKELRSLSKTTNFVNPSLGFSTANGAKIKVSDSSLSHIKNIFDDMKTDTPSHDLLSTSASGENPLRMGFSTAKGFRINISETSLSRVKSMFAEKENDSPLLAPELSSDKCQTPSRPPVGFSTASGSKVKVTKDSLLYAKGILGETQSNAQPDLQEDGVQRSNMSALSCDNDITLCQRVPEQSSSQSAPGTCQTPPVTRRLPLFRSHSPLSVTPSGFMRNRSVRSKPYYTTPTNGGRKFTFGNKPFKPHTPDRRAIANRLASLQETPPSSRVNFPSQIKQVTTRAAQEVEECDSTSTKPIAPLLDLSKKSALLRKPTDYMVSGKANRQHKVTLRDLATPTYIQNEEGSNWLTAAASAEFVFSANHITDTMRQDVQALCCEYDVSSLLTAPLTRDKLYSCFLMVKGVDPSLISQHWFNNHYKWIVWKLSSLQECYSQYRSCLSPLQLIKQIKYRYEREIDLAHRSALKKIFEGDDLPSKTMVLLVSSLQSLADSSDLQPKYRLELSDGWYSIKATHDQAMDQLISKRAVKEGTKLVITKAQLCGLDQACSPLSPKCHDARLRISTNSVRRARYFAKLGYSACKPMLPLSSLLPLGGAVSCLQIAVLRVYPIIYMEKSESGDTVFRSELKERQLQRIEAASREKLLEQELEKESRSCHSQEVVKRAHYTEEHVRNVVAGSELLDLVESSIDPEHTQMLMSERQREKLMSYRQHVVSERTAKARARVKESLSKGRQVTPLLKVKVAGLHPADIKKNTWTILTMWRPAQDVTSTLCEGHVFKAHNLSVSAVRGQKVNSPVLLSANRGSMFERVESQNELLQKVYTPRQLVPIKDMYEYVYSESHLTDIDTAGMVIAWESAPSNLTVVFLADGEGHMIALNFWGGLKAHGCYDIIKEGTLLYFTNLLRSKVPLRYTLPSLTVTELTLISSTSSKCQDLQQLSSLSQTERKALVQDSQANLLRLATSKAKRLSTTSSPLTPCNTSCPSSSDADTYVASARTTQRIQLLDRNIFSTENLPASRSDSVPSTDARSRRALTAQFQSPLRVNTPSERVVPPPTRVTAEAFEEDISDTELLACFSQSK</sequence>
<gene>
    <name evidence="10" type="ORF">EB796_014022</name>
</gene>
<protein>
    <submittedName>
        <fullName evidence="10">BRCA2</fullName>
    </submittedName>
</protein>
<proteinExistence type="predicted"/>
<dbReference type="OrthoDB" id="21095at2759"/>
<dbReference type="Pfam" id="PF09169">
    <property type="entry name" value="BRCA-2_helical"/>
    <property type="match status" value="1"/>
</dbReference>
<evidence type="ECO:0000256" key="4">
    <source>
        <dbReference type="ARBA" id="ARBA00023172"/>
    </source>
</evidence>
<evidence type="ECO:0000259" key="7">
    <source>
        <dbReference type="Pfam" id="PF09103"/>
    </source>
</evidence>
<feature type="compositionally biased region" description="Polar residues" evidence="6">
    <location>
        <begin position="750"/>
        <end position="764"/>
    </location>
</feature>
<dbReference type="GO" id="GO:0005634">
    <property type="term" value="C:nucleus"/>
    <property type="evidence" value="ECO:0007669"/>
    <property type="project" value="TreeGrafter"/>
</dbReference>
<evidence type="ECO:0000256" key="6">
    <source>
        <dbReference type="SAM" id="MobiDB-lite"/>
    </source>
</evidence>
<dbReference type="SUPFAM" id="SSF81878">
    <property type="entry name" value="BRCA2 tower domain"/>
    <property type="match status" value="1"/>
</dbReference>
<evidence type="ECO:0000256" key="1">
    <source>
        <dbReference type="ARBA" id="ARBA00022737"/>
    </source>
</evidence>
<dbReference type="SUPFAM" id="SSF81872">
    <property type="entry name" value="BRCA2 helical domain"/>
    <property type="match status" value="1"/>
</dbReference>
<dbReference type="InterPro" id="IPR012340">
    <property type="entry name" value="NA-bd_OB-fold"/>
</dbReference>
<dbReference type="EMBL" id="VXIV02002051">
    <property type="protein sequence ID" value="KAF6027678.1"/>
    <property type="molecule type" value="Genomic_DNA"/>
</dbReference>
<dbReference type="GO" id="GO:0000724">
    <property type="term" value="P:double-strand break repair via homologous recombination"/>
    <property type="evidence" value="ECO:0007669"/>
    <property type="project" value="InterPro"/>
</dbReference>
<evidence type="ECO:0000259" key="8">
    <source>
        <dbReference type="Pfam" id="PF09104"/>
    </source>
</evidence>
<dbReference type="Gene3D" id="2.40.50.140">
    <property type="entry name" value="Nucleic acid-binding proteins"/>
    <property type="match status" value="4"/>
</dbReference>
<feature type="compositionally biased region" description="Polar residues" evidence="6">
    <location>
        <begin position="342"/>
        <end position="354"/>
    </location>
</feature>
<dbReference type="Pfam" id="PF09104">
    <property type="entry name" value="BRCA-2_OB3"/>
    <property type="match status" value="1"/>
</dbReference>
<feature type="compositionally biased region" description="Polar residues" evidence="6">
    <location>
        <begin position="257"/>
        <end position="267"/>
    </location>
</feature>
<evidence type="ECO:0000259" key="9">
    <source>
        <dbReference type="Pfam" id="PF09169"/>
    </source>
</evidence>
<keyword evidence="2" id="KW-0227">DNA damage</keyword>
<evidence type="ECO:0000313" key="10">
    <source>
        <dbReference type="EMBL" id="KAF6027678.1"/>
    </source>
</evidence>
<dbReference type="Pfam" id="PF09103">
    <property type="entry name" value="BRCA-2_OB1"/>
    <property type="match status" value="1"/>
</dbReference>
<evidence type="ECO:0000256" key="5">
    <source>
        <dbReference type="ARBA" id="ARBA00023204"/>
    </source>
</evidence>
<feature type="domain" description="Breast cancer type 2 susceptibility protein helical" evidence="9">
    <location>
        <begin position="1489"/>
        <end position="1556"/>
    </location>
</feature>
<dbReference type="PANTHER" id="PTHR11289:SF0">
    <property type="entry name" value="BREAST CANCER TYPE 2 SUSCEPTIBILITY PROTEIN"/>
    <property type="match status" value="1"/>
</dbReference>
<dbReference type="GO" id="GO:0003677">
    <property type="term" value="F:DNA binding"/>
    <property type="evidence" value="ECO:0007669"/>
    <property type="project" value="UniProtKB-KW"/>
</dbReference>
<organism evidence="10 11">
    <name type="scientific">Bugula neritina</name>
    <name type="common">Brown bryozoan</name>
    <name type="synonym">Sertularia neritina</name>
    <dbReference type="NCBI Taxonomy" id="10212"/>
    <lineage>
        <taxon>Eukaryota</taxon>
        <taxon>Metazoa</taxon>
        <taxon>Spiralia</taxon>
        <taxon>Lophotrochozoa</taxon>
        <taxon>Bryozoa</taxon>
        <taxon>Gymnolaemata</taxon>
        <taxon>Cheilostomatida</taxon>
        <taxon>Flustrina</taxon>
        <taxon>Buguloidea</taxon>
        <taxon>Bugulidae</taxon>
        <taxon>Bugula</taxon>
    </lineage>
</organism>
<evidence type="ECO:0000256" key="3">
    <source>
        <dbReference type="ARBA" id="ARBA00023125"/>
    </source>
</evidence>
<evidence type="ECO:0000313" key="11">
    <source>
        <dbReference type="Proteomes" id="UP000593567"/>
    </source>
</evidence>
<reference evidence="10" key="1">
    <citation type="submission" date="2020-06" db="EMBL/GenBank/DDBJ databases">
        <title>Draft genome of Bugula neritina, a colonial animal packing powerful symbionts and potential medicines.</title>
        <authorList>
            <person name="Rayko M."/>
        </authorList>
    </citation>
    <scope>NUCLEOTIDE SEQUENCE [LARGE SCALE GENOMIC DNA]</scope>
    <source>
        <strain evidence="10">Kwan_BN1</strain>
    </source>
</reference>
<feature type="region of interest" description="Disordered" evidence="6">
    <location>
        <begin position="463"/>
        <end position="488"/>
    </location>
</feature>
<keyword evidence="5" id="KW-0234">DNA repair</keyword>
<comment type="caution">
    <text evidence="10">The sequence shown here is derived from an EMBL/GenBank/DDBJ whole genome shotgun (WGS) entry which is preliminary data.</text>
</comment>
<feature type="domain" description="BRCA2 OB3" evidence="8">
    <location>
        <begin position="1920"/>
        <end position="2061"/>
    </location>
</feature>
<dbReference type="Pfam" id="PF21318">
    <property type="entry name" value="BRCA2DBD_OB2"/>
    <property type="match status" value="1"/>
</dbReference>
<feature type="region of interest" description="Disordered" evidence="6">
    <location>
        <begin position="750"/>
        <end position="771"/>
    </location>
</feature>
<dbReference type="InterPro" id="IPR015188">
    <property type="entry name" value="BRCA2_OB_3"/>
</dbReference>
<feature type="domain" description="BRCA2 OB1" evidence="7">
    <location>
        <begin position="1561"/>
        <end position="1675"/>
    </location>
</feature>
<dbReference type="Proteomes" id="UP000593567">
    <property type="component" value="Unassembled WGS sequence"/>
</dbReference>
<dbReference type="PANTHER" id="PTHR11289">
    <property type="entry name" value="BREAST CANCER TYPE 2 SUSCEPTIBILITY PROTEIN BRCA2"/>
    <property type="match status" value="1"/>
</dbReference>
<dbReference type="InterPro" id="IPR015252">
    <property type="entry name" value="BRCA2_hlx"/>
</dbReference>
<keyword evidence="3" id="KW-0238">DNA-binding</keyword>
<feature type="region of interest" description="Disordered" evidence="6">
    <location>
        <begin position="238"/>
        <end position="421"/>
    </location>
</feature>